<dbReference type="PANTHER" id="PTHR30231:SF41">
    <property type="entry name" value="DNA POLYMERASE III SUBUNIT EPSILON"/>
    <property type="match status" value="1"/>
</dbReference>
<dbReference type="NCBIfam" id="TIGR00573">
    <property type="entry name" value="dnaq"/>
    <property type="match status" value="1"/>
</dbReference>
<name>A0A1T4VXX4_9FIRM</name>
<dbReference type="InterPro" id="IPR006054">
    <property type="entry name" value="DnaQ"/>
</dbReference>
<keyword evidence="4" id="KW-1185">Reference proteome</keyword>
<gene>
    <name evidence="3" type="ORF">SAMN02745111_01930</name>
</gene>
<dbReference type="SUPFAM" id="SSF53098">
    <property type="entry name" value="Ribonuclease H-like"/>
    <property type="match status" value="1"/>
</dbReference>
<dbReference type="RefSeq" id="WP_078766771.1">
    <property type="nucleotide sequence ID" value="NZ_FUXZ01000012.1"/>
</dbReference>
<reference evidence="3 4" key="1">
    <citation type="submission" date="2017-02" db="EMBL/GenBank/DDBJ databases">
        <authorList>
            <person name="Peterson S.W."/>
        </authorList>
    </citation>
    <scope>NUCLEOTIDE SEQUENCE [LARGE SCALE GENOMIC DNA]</scope>
    <source>
        <strain evidence="3 4">ATCC 35992</strain>
    </source>
</reference>
<evidence type="ECO:0000313" key="4">
    <source>
        <dbReference type="Proteomes" id="UP000190814"/>
    </source>
</evidence>
<dbReference type="InterPro" id="IPR012337">
    <property type="entry name" value="RNaseH-like_sf"/>
</dbReference>
<dbReference type="EMBL" id="FUXZ01000012">
    <property type="protein sequence ID" value="SKA69846.1"/>
    <property type="molecule type" value="Genomic_DNA"/>
</dbReference>
<keyword evidence="1" id="KW-0540">Nuclease</keyword>
<keyword evidence="1" id="KW-0378">Hydrolase</keyword>
<dbReference type="Proteomes" id="UP000190814">
    <property type="component" value="Unassembled WGS sequence"/>
</dbReference>
<dbReference type="GO" id="GO:0045004">
    <property type="term" value="P:DNA replication proofreading"/>
    <property type="evidence" value="ECO:0007669"/>
    <property type="project" value="TreeGrafter"/>
</dbReference>
<proteinExistence type="predicted"/>
<evidence type="ECO:0000256" key="1">
    <source>
        <dbReference type="ARBA" id="ARBA00022839"/>
    </source>
</evidence>
<dbReference type="Pfam" id="PF00929">
    <property type="entry name" value="RNase_T"/>
    <property type="match status" value="1"/>
</dbReference>
<dbReference type="Gene3D" id="3.30.420.10">
    <property type="entry name" value="Ribonuclease H-like superfamily/Ribonuclease H"/>
    <property type="match status" value="1"/>
</dbReference>
<dbReference type="CDD" id="cd06127">
    <property type="entry name" value="DEDDh"/>
    <property type="match status" value="1"/>
</dbReference>
<dbReference type="PANTHER" id="PTHR30231">
    <property type="entry name" value="DNA POLYMERASE III SUBUNIT EPSILON"/>
    <property type="match status" value="1"/>
</dbReference>
<dbReference type="AlphaFoldDB" id="A0A1T4VXX4"/>
<dbReference type="STRING" id="39495.SAMN02745111_01930"/>
<dbReference type="GO" id="GO:0003887">
    <property type="term" value="F:DNA-directed DNA polymerase activity"/>
    <property type="evidence" value="ECO:0007669"/>
    <property type="project" value="InterPro"/>
</dbReference>
<feature type="domain" description="Exonuclease" evidence="2">
    <location>
        <begin position="5"/>
        <end position="170"/>
    </location>
</feature>
<dbReference type="GO" id="GO:0008408">
    <property type="term" value="F:3'-5' exonuclease activity"/>
    <property type="evidence" value="ECO:0007669"/>
    <property type="project" value="TreeGrafter"/>
</dbReference>
<evidence type="ECO:0000259" key="2">
    <source>
        <dbReference type="SMART" id="SM00479"/>
    </source>
</evidence>
<evidence type="ECO:0000313" key="3">
    <source>
        <dbReference type="EMBL" id="SKA69846.1"/>
    </source>
</evidence>
<dbReference type="SMART" id="SM00479">
    <property type="entry name" value="EXOIII"/>
    <property type="match status" value="1"/>
</dbReference>
<dbReference type="FunFam" id="3.30.420.10:FF:000045">
    <property type="entry name" value="3'-5' exonuclease DinG"/>
    <property type="match status" value="1"/>
</dbReference>
<keyword evidence="1" id="KW-0269">Exonuclease</keyword>
<dbReference type="GO" id="GO:0005829">
    <property type="term" value="C:cytosol"/>
    <property type="evidence" value="ECO:0007669"/>
    <property type="project" value="TreeGrafter"/>
</dbReference>
<dbReference type="InterPro" id="IPR036397">
    <property type="entry name" value="RNaseH_sf"/>
</dbReference>
<dbReference type="OrthoDB" id="9776650at2"/>
<organism evidence="3 4">
    <name type="scientific">Eubacterium uniforme</name>
    <dbReference type="NCBI Taxonomy" id="39495"/>
    <lineage>
        <taxon>Bacteria</taxon>
        <taxon>Bacillati</taxon>
        <taxon>Bacillota</taxon>
        <taxon>Clostridia</taxon>
        <taxon>Eubacteriales</taxon>
        <taxon>Eubacteriaceae</taxon>
        <taxon>Eubacterium</taxon>
    </lineage>
</organism>
<accession>A0A1T4VXX4</accession>
<dbReference type="GO" id="GO:0003677">
    <property type="term" value="F:DNA binding"/>
    <property type="evidence" value="ECO:0007669"/>
    <property type="project" value="InterPro"/>
</dbReference>
<dbReference type="InterPro" id="IPR013520">
    <property type="entry name" value="Ribonucl_H"/>
</dbReference>
<sequence>MKVCDFVAVDIETTGVAVTRDKIIEIGAVKIVDGKVVEEFSELIDPGVLIPPLITNLTGITQKDVDGKRNINDVMVDFVEFIEDYPLLGHNITFDYSFLKQNAANASLIIDNLVIDTVKISRKRYPFLESRRLNHLSKYLGVELENHHRAFDDAKAAGMIYLKMADEQNGLCDYQSASSDEKVFAPYVYAYKPKKQSPITNAQKKYLIDLCNIHELEMDFDVETLSKSEASRKIDKILSQYGRKW</sequence>
<protein>
    <submittedName>
        <fullName evidence="3">DNA polymerase-3 subunit alpha</fullName>
    </submittedName>
</protein>